<gene>
    <name evidence="7" type="ORF">Baya_8016</name>
</gene>
<dbReference type="GO" id="GO:2000134">
    <property type="term" value="P:negative regulation of G1/S transition of mitotic cell cycle"/>
    <property type="evidence" value="ECO:0007669"/>
    <property type="project" value="TreeGrafter"/>
</dbReference>
<comment type="caution">
    <text evidence="7">The sequence shown here is derived from an EMBL/GenBank/DDBJ whole genome shotgun (WGS) entry which is preliminary data.</text>
</comment>
<feature type="compositionally biased region" description="Polar residues" evidence="3">
    <location>
        <begin position="408"/>
        <end position="425"/>
    </location>
</feature>
<evidence type="ECO:0000259" key="6">
    <source>
        <dbReference type="SMART" id="SM01369"/>
    </source>
</evidence>
<evidence type="ECO:0000313" key="8">
    <source>
        <dbReference type="Proteomes" id="UP000319801"/>
    </source>
</evidence>
<feature type="compositionally biased region" description="Low complexity" evidence="3">
    <location>
        <begin position="430"/>
        <end position="443"/>
    </location>
</feature>
<dbReference type="GO" id="GO:0030154">
    <property type="term" value="P:cell differentiation"/>
    <property type="evidence" value="ECO:0007669"/>
    <property type="project" value="TreeGrafter"/>
</dbReference>
<feature type="compositionally biased region" description="Polar residues" evidence="3">
    <location>
        <begin position="387"/>
        <end position="398"/>
    </location>
</feature>
<dbReference type="InterPro" id="IPR002719">
    <property type="entry name" value="RB_B"/>
</dbReference>
<keyword evidence="8" id="KW-1185">Reference proteome</keyword>
<accession>A0A556U416</accession>
<dbReference type="Gene3D" id="1.10.472.140">
    <property type="match status" value="1"/>
</dbReference>
<evidence type="ECO:0000256" key="2">
    <source>
        <dbReference type="ARBA" id="ARBA00022853"/>
    </source>
</evidence>
<dbReference type="InterPro" id="IPR013763">
    <property type="entry name" value="Cyclin-like_dom"/>
</dbReference>
<evidence type="ECO:0000259" key="5">
    <source>
        <dbReference type="SMART" id="SM01367"/>
    </source>
</evidence>
<dbReference type="PANTHER" id="PTHR13742:SF8">
    <property type="entry name" value="RETINOBLASTOMA-LIKE PROTEIN 2"/>
    <property type="match status" value="1"/>
</dbReference>
<dbReference type="OrthoDB" id="844594at2759"/>
<dbReference type="SUPFAM" id="SSF47954">
    <property type="entry name" value="Cyclin-like"/>
    <property type="match status" value="2"/>
</dbReference>
<dbReference type="EMBL" id="VCAZ01000046">
    <property type="protein sequence ID" value="TSM52254.1"/>
    <property type="molecule type" value="Genomic_DNA"/>
</dbReference>
<dbReference type="SMART" id="SM01367">
    <property type="entry name" value="DUF3452"/>
    <property type="match status" value="1"/>
</dbReference>
<dbReference type="Pfam" id="PF01857">
    <property type="entry name" value="RB_B"/>
    <property type="match status" value="1"/>
</dbReference>
<feature type="domain" description="Cyclin-like" evidence="4">
    <location>
        <begin position="296"/>
        <end position="382"/>
    </location>
</feature>
<name>A0A556U416_BAGYA</name>
<dbReference type="GO" id="GO:0000785">
    <property type="term" value="C:chromatin"/>
    <property type="evidence" value="ECO:0007669"/>
    <property type="project" value="TreeGrafter"/>
</dbReference>
<feature type="domain" description="Retinoblastoma-associated protein C-terminal" evidence="6">
    <location>
        <begin position="477"/>
        <end position="594"/>
    </location>
</feature>
<dbReference type="AlphaFoldDB" id="A0A556U416"/>
<dbReference type="SMART" id="SM01369">
    <property type="entry name" value="Rb_C"/>
    <property type="match status" value="1"/>
</dbReference>
<feature type="region of interest" description="Disordered" evidence="3">
    <location>
        <begin position="549"/>
        <end position="574"/>
    </location>
</feature>
<proteinExistence type="predicted"/>
<keyword evidence="2" id="KW-0156">Chromatin regulator</keyword>
<organism evidence="7 8">
    <name type="scientific">Bagarius yarrelli</name>
    <name type="common">Goonch</name>
    <name type="synonym">Bagrus yarrelli</name>
    <dbReference type="NCBI Taxonomy" id="175774"/>
    <lineage>
        <taxon>Eukaryota</taxon>
        <taxon>Metazoa</taxon>
        <taxon>Chordata</taxon>
        <taxon>Craniata</taxon>
        <taxon>Vertebrata</taxon>
        <taxon>Euteleostomi</taxon>
        <taxon>Actinopterygii</taxon>
        <taxon>Neopterygii</taxon>
        <taxon>Teleostei</taxon>
        <taxon>Ostariophysi</taxon>
        <taxon>Siluriformes</taxon>
        <taxon>Sisoridae</taxon>
        <taxon>Sisorinae</taxon>
        <taxon>Bagarius</taxon>
    </lineage>
</organism>
<feature type="domain" description="Retinoblastoma-associated protein N-terminal" evidence="5">
    <location>
        <begin position="1"/>
        <end position="122"/>
    </location>
</feature>
<dbReference type="Proteomes" id="UP000319801">
    <property type="component" value="Unassembled WGS sequence"/>
</dbReference>
<evidence type="ECO:0000256" key="1">
    <source>
        <dbReference type="ARBA" id="ARBA00022553"/>
    </source>
</evidence>
<protein>
    <submittedName>
        <fullName evidence="7">Retinoblastoma-like protein 2</fullName>
    </submittedName>
</protein>
<dbReference type="GO" id="GO:0006357">
    <property type="term" value="P:regulation of transcription by RNA polymerase II"/>
    <property type="evidence" value="ECO:0007669"/>
    <property type="project" value="InterPro"/>
</dbReference>
<feature type="region of interest" description="Disordered" evidence="3">
    <location>
        <begin position="381"/>
        <end position="451"/>
    </location>
</feature>
<dbReference type="InterPro" id="IPR028309">
    <property type="entry name" value="RB_fam"/>
</dbReference>
<evidence type="ECO:0000256" key="3">
    <source>
        <dbReference type="SAM" id="MobiDB-lite"/>
    </source>
</evidence>
<dbReference type="InterPro" id="IPR024599">
    <property type="entry name" value="RB_N"/>
</dbReference>
<dbReference type="GO" id="GO:0005667">
    <property type="term" value="C:transcription regulator complex"/>
    <property type="evidence" value="ECO:0007669"/>
    <property type="project" value="TreeGrafter"/>
</dbReference>
<dbReference type="GO" id="GO:0000977">
    <property type="term" value="F:RNA polymerase II transcription regulatory region sequence-specific DNA binding"/>
    <property type="evidence" value="ECO:0007669"/>
    <property type="project" value="TreeGrafter"/>
</dbReference>
<dbReference type="Pfam" id="PF11934">
    <property type="entry name" value="DUF3452"/>
    <property type="match status" value="1"/>
</dbReference>
<dbReference type="PANTHER" id="PTHR13742">
    <property type="entry name" value="RETINOBLASTOMA-ASSOCIATED PROTEIN RB -RELATED"/>
    <property type="match status" value="1"/>
</dbReference>
<reference evidence="7 8" key="1">
    <citation type="journal article" date="2019" name="Genome Biol. Evol.">
        <title>Whole-Genome Sequencing of the Giant Devil Catfish, Bagarius yarrelli.</title>
        <authorList>
            <person name="Jiang W."/>
            <person name="Lv Y."/>
            <person name="Cheng L."/>
            <person name="Yang K."/>
            <person name="Chao B."/>
            <person name="Wang X."/>
            <person name="Li Y."/>
            <person name="Pan X."/>
            <person name="You X."/>
            <person name="Zhang Y."/>
            <person name="Yang J."/>
            <person name="Li J."/>
            <person name="Zhang X."/>
            <person name="Liu S."/>
            <person name="Sun C."/>
            <person name="Yang J."/>
            <person name="Shi Q."/>
        </authorList>
    </citation>
    <scope>NUCLEOTIDE SEQUENCE [LARGE SCALE GENOMIC DNA]</scope>
    <source>
        <strain evidence="7">JWS20170419001</strain>
        <tissue evidence="7">Muscle</tissue>
    </source>
</reference>
<dbReference type="GO" id="GO:0006325">
    <property type="term" value="P:chromatin organization"/>
    <property type="evidence" value="ECO:0007669"/>
    <property type="project" value="UniProtKB-KW"/>
</dbReference>
<feature type="region of interest" description="Disordered" evidence="3">
    <location>
        <begin position="250"/>
        <end position="276"/>
    </location>
</feature>
<keyword evidence="1" id="KW-0597">Phosphoprotein</keyword>
<evidence type="ECO:0000259" key="4">
    <source>
        <dbReference type="SMART" id="SM00385"/>
    </source>
</evidence>
<dbReference type="InterPro" id="IPR015030">
    <property type="entry name" value="RB_C"/>
</dbReference>
<dbReference type="Gene3D" id="1.10.472.10">
    <property type="entry name" value="Cyclin-like"/>
    <property type="match status" value="1"/>
</dbReference>
<sequence>MSVPTVGKGTAEGNYVSLTRILSSSEQSLIEFFSKMKKWQDMANLPKEFRQSTEKLERNFTVTAVIFKKYVPIFKDIFKPPSDEPPRTQEQKTKVGNFPMISDDLVNSYHLLLCAIDLVYSNSLLCSSRKDLLNPAFKERVQDPSEAIGSRLKESLRCFQSYEAKGEENGGPARGHASTIMEDGSANFTPLKMSLLYYYRIRKGIANENGGITFIPVQVSMTGQSGPGLQPLTAQALTGSLNTQQLTTTMPAGTAHTSPTASKQAKTSPQQGTQNRAQRTGSLCLFFRKVYHLASVRLRDLCVKLDISTELRRKIWTCFEYSLVHCTELMMNRHLDQLLMCAIYVMAKVTKEDKSFQNIMKSYRSQPQASSSVYRSVLISGRKRRQSGNNENNRQNPLSEGAPEQAASAASGNSSPVSMRSSSTLPVPQPSSASSTPTRTPVTMPEEEEEERGDLICFYNHVYIKQIKPFALRYSPSSPKAGAETPPLCPYPSLRIGSPRRVLLSHNHSVYISPHKTDSPVTPRDKIFYYISSSPSNRLQEINSMLRTGETPTKKRSMALEEEQQSPAKRLCQENHSAFFRRLQDVANDRNNSH</sequence>
<dbReference type="GO" id="GO:0005634">
    <property type="term" value="C:nucleus"/>
    <property type="evidence" value="ECO:0007669"/>
    <property type="project" value="InterPro"/>
</dbReference>
<dbReference type="SMART" id="SM00385">
    <property type="entry name" value="CYCLIN"/>
    <property type="match status" value="1"/>
</dbReference>
<dbReference type="InterPro" id="IPR036915">
    <property type="entry name" value="Cyclin-like_sf"/>
</dbReference>
<evidence type="ECO:0000313" key="7">
    <source>
        <dbReference type="EMBL" id="TSM52254.1"/>
    </source>
</evidence>